<keyword evidence="1" id="KW-0378">Hydrolase</keyword>
<dbReference type="Pfam" id="PF01026">
    <property type="entry name" value="TatD_DNase"/>
    <property type="match status" value="1"/>
</dbReference>
<dbReference type="PANTHER" id="PTHR42206">
    <property type="entry name" value="METAL-DEPENDENT HYDROLASE-RELATED"/>
    <property type="match status" value="1"/>
</dbReference>
<keyword evidence="2" id="KW-1185">Reference proteome</keyword>
<reference evidence="1" key="1">
    <citation type="submission" date="2014-12" db="EMBL/GenBank/DDBJ databases">
        <authorList>
            <person name="Huang H.-H."/>
            <person name="Chen S.-C."/>
            <person name="Lai M.-C."/>
        </authorList>
    </citation>
    <scope>NUCLEOTIDE SEQUENCE</scope>
    <source>
        <strain evidence="1">K1F9705b</strain>
    </source>
</reference>
<accession>A0A8J7WA28</accession>
<sequence length="275" mass="30095">MQQPRFPITDDHMHIDPMNGIGITAVKEFARSGGTHIFLVTKPSWSFGIDAVTPDDFRPIYEKTITIADECKEAGVTAFPILGVHPAEISRLIGRMSLPEAEALMVGALGIAAEYVKNGDAIALKSGRPHYEVDAEVWDASNRVLSSALHFSAECGCAVQLHAESGPCSDVVQMAGDVGMPIDRIVKHFATPDTPLHPSFIASHESIPEAAMEGRAFTMESDYIDERDRPGSVLGPRSVPRFTLRHLEADRLSEEAVWRIHAEIPERVYGVEITI</sequence>
<comment type="caution">
    <text evidence="1">The sequence shown here is derived from an EMBL/GenBank/DDBJ whole genome shotgun (WGS) entry which is preliminary data.</text>
</comment>
<proteinExistence type="predicted"/>
<evidence type="ECO:0000313" key="2">
    <source>
        <dbReference type="Proteomes" id="UP000730161"/>
    </source>
</evidence>
<dbReference type="EMBL" id="JWHL01000012">
    <property type="protein sequence ID" value="MBR1369390.1"/>
    <property type="molecule type" value="Genomic_DNA"/>
</dbReference>
<dbReference type="InterPro" id="IPR011589">
    <property type="entry name" value="UCP004961"/>
</dbReference>
<dbReference type="GO" id="GO:0016788">
    <property type="term" value="F:hydrolase activity, acting on ester bonds"/>
    <property type="evidence" value="ECO:0007669"/>
    <property type="project" value="InterPro"/>
</dbReference>
<dbReference type="OrthoDB" id="52767at2157"/>
<dbReference type="InterPro" id="IPR032466">
    <property type="entry name" value="Metal_Hydrolase"/>
</dbReference>
<evidence type="ECO:0000313" key="1">
    <source>
        <dbReference type="EMBL" id="MBR1369390.1"/>
    </source>
</evidence>
<gene>
    <name evidence="1" type="ORF">RJ53_07745</name>
</gene>
<dbReference type="RefSeq" id="WP_211531095.1">
    <property type="nucleotide sequence ID" value="NZ_JWHL01000012.1"/>
</dbReference>
<dbReference type="AlphaFoldDB" id="A0A8J7WA28"/>
<organism evidence="1 2">
    <name type="scientific">Methanocalculus chunghsingensis</name>
    <dbReference type="NCBI Taxonomy" id="156457"/>
    <lineage>
        <taxon>Archaea</taxon>
        <taxon>Methanobacteriati</taxon>
        <taxon>Methanobacteriota</taxon>
        <taxon>Stenosarchaea group</taxon>
        <taxon>Methanomicrobia</taxon>
        <taxon>Methanomicrobiales</taxon>
        <taxon>Methanocalculaceae</taxon>
        <taxon>Methanocalculus</taxon>
    </lineage>
</organism>
<dbReference type="PANTHER" id="PTHR42206:SF1">
    <property type="entry name" value="METAL-DEPENDENT HYDROLASE"/>
    <property type="match status" value="1"/>
</dbReference>
<name>A0A8J7WA28_9EURY</name>
<dbReference type="Proteomes" id="UP000730161">
    <property type="component" value="Unassembled WGS sequence"/>
</dbReference>
<dbReference type="PIRSF" id="PIRSF004961">
    <property type="entry name" value="UCP004961_TatD"/>
    <property type="match status" value="1"/>
</dbReference>
<dbReference type="Gene3D" id="3.20.20.140">
    <property type="entry name" value="Metal-dependent hydrolases"/>
    <property type="match status" value="1"/>
</dbReference>
<protein>
    <submittedName>
        <fullName evidence="1">Hydrolase TatD</fullName>
    </submittedName>
</protein>
<dbReference type="SUPFAM" id="SSF51556">
    <property type="entry name" value="Metallo-dependent hydrolases"/>
    <property type="match status" value="1"/>
</dbReference>
<dbReference type="InterPro" id="IPR001130">
    <property type="entry name" value="TatD-like"/>
</dbReference>